<sequence length="478" mass="53257">MSLVGEVERIRLRCEIEELAEAPGMEEIFDRLAGRPYSCFLDSSLTMDRLGRYSFIGFDPHLVLTTRGCDCRWWRREGGPAATVENPLLALRRALDERVIDEGLPGLAPFLGGGMGYLSYELGRYIERLPGKAVDDLALPELCFAFYDRILTHDHTTGKIYLAALHQDNPGKVIEEARRELTRVIPEYPTGDIKTRPSFLSNFSRDQYIEAVKKVKEYIYAGDIYQANLTQRFEVELKEHPWTLYRRLRRLNAAPFSAYFNAVEAQICSSSPERYLKGEGSRVETRPIKGTRPRSDDAGEDSRLAGELLASAKDRAELSMIVDLERNDLGRVCSYGSVDVKEHAVIESYATVHHLVSTVVGELHPGRDVVDLLHASFPGGSITGAPKIRSMEIIDELEPTARSIYTGSIGYLGYNGNFDLNIAIRTVIAKDGKAYFQVGGGIVADSVPEDEYQETLDKGKAIFQALSTSPPKGDGYVC</sequence>
<dbReference type="EMBL" id="MELK01000047">
    <property type="protein sequence ID" value="OFW56375.1"/>
    <property type="molecule type" value="Genomic_DNA"/>
</dbReference>
<reference evidence="6 7" key="1">
    <citation type="journal article" date="2016" name="Nat. Commun.">
        <title>Thousands of microbial genomes shed light on interconnected biogeochemical processes in an aquifer system.</title>
        <authorList>
            <person name="Anantharaman K."/>
            <person name="Brown C.T."/>
            <person name="Hug L.A."/>
            <person name="Sharon I."/>
            <person name="Castelle C.J."/>
            <person name="Probst A.J."/>
            <person name="Thomas B.C."/>
            <person name="Singh A."/>
            <person name="Wilkins M.J."/>
            <person name="Karaoz U."/>
            <person name="Brodie E.L."/>
            <person name="Williams K.H."/>
            <person name="Hubbard S.S."/>
            <person name="Banfield J.F."/>
        </authorList>
    </citation>
    <scope>NUCLEOTIDE SEQUENCE [LARGE SCALE GENOMIC DNA]</scope>
</reference>
<dbReference type="EC" id="2.6.1.85" evidence="1"/>
<dbReference type="InterPro" id="IPR015890">
    <property type="entry name" value="Chorismate_C"/>
</dbReference>
<dbReference type="GO" id="GO:0009396">
    <property type="term" value="P:folic acid-containing compound biosynthetic process"/>
    <property type="evidence" value="ECO:0007669"/>
    <property type="project" value="InterPro"/>
</dbReference>
<evidence type="ECO:0000259" key="5">
    <source>
        <dbReference type="Pfam" id="PF04715"/>
    </source>
</evidence>
<dbReference type="GO" id="GO:0000162">
    <property type="term" value="P:L-tryptophan biosynthetic process"/>
    <property type="evidence" value="ECO:0007669"/>
    <property type="project" value="TreeGrafter"/>
</dbReference>
<dbReference type="InterPro" id="IPR005802">
    <property type="entry name" value="ADC_synth_comp_1"/>
</dbReference>
<dbReference type="Gene3D" id="3.60.120.10">
    <property type="entry name" value="Anthranilate synthase"/>
    <property type="match status" value="1"/>
</dbReference>
<dbReference type="InterPro" id="IPR006805">
    <property type="entry name" value="Anth_synth_I_N"/>
</dbReference>
<evidence type="ECO:0000256" key="3">
    <source>
        <dbReference type="SAM" id="MobiDB-lite"/>
    </source>
</evidence>
<evidence type="ECO:0000313" key="6">
    <source>
        <dbReference type="EMBL" id="OFW56375.1"/>
    </source>
</evidence>
<dbReference type="NCBIfam" id="TIGR00553">
    <property type="entry name" value="pabB"/>
    <property type="match status" value="1"/>
</dbReference>
<dbReference type="STRING" id="1797197.A2Y75_04025"/>
<protein>
    <recommendedName>
        <fullName evidence="1">aminodeoxychorismate synthase</fullName>
        <ecNumber evidence="1">2.6.1.85</ecNumber>
    </recommendedName>
</protein>
<dbReference type="InterPro" id="IPR005801">
    <property type="entry name" value="ADC_synthase"/>
</dbReference>
<dbReference type="SUPFAM" id="SSF56322">
    <property type="entry name" value="ADC synthase"/>
    <property type="match status" value="1"/>
</dbReference>
<dbReference type="PRINTS" id="PR00095">
    <property type="entry name" value="ANTSNTHASEI"/>
</dbReference>
<accession>A0A1F2WHN4</accession>
<feature type="domain" description="Anthranilate synthase component I N-terminal" evidence="5">
    <location>
        <begin position="27"/>
        <end position="162"/>
    </location>
</feature>
<dbReference type="Proteomes" id="UP000177876">
    <property type="component" value="Unassembled WGS sequence"/>
</dbReference>
<organism evidence="6 7">
    <name type="scientific">Candidatus Solincola sediminis</name>
    <dbReference type="NCBI Taxonomy" id="1797199"/>
    <lineage>
        <taxon>Bacteria</taxon>
        <taxon>Bacillati</taxon>
        <taxon>Actinomycetota</taxon>
        <taxon>Candidatus Geothermincolia</taxon>
        <taxon>Candidatus Geothermincolales</taxon>
        <taxon>Candidatus Geothermincolaceae</taxon>
        <taxon>Candidatus Solincola</taxon>
    </lineage>
</organism>
<dbReference type="Pfam" id="PF00425">
    <property type="entry name" value="Chorismate_bind"/>
    <property type="match status" value="1"/>
</dbReference>
<dbReference type="PANTHER" id="PTHR11236">
    <property type="entry name" value="AMINOBENZOATE/ANTHRANILATE SYNTHASE"/>
    <property type="match status" value="1"/>
</dbReference>
<dbReference type="AlphaFoldDB" id="A0A1F2WHN4"/>
<feature type="region of interest" description="Disordered" evidence="3">
    <location>
        <begin position="276"/>
        <end position="302"/>
    </location>
</feature>
<dbReference type="Pfam" id="PF04715">
    <property type="entry name" value="Anth_synt_I_N"/>
    <property type="match status" value="1"/>
</dbReference>
<evidence type="ECO:0000256" key="1">
    <source>
        <dbReference type="ARBA" id="ARBA00013139"/>
    </source>
</evidence>
<dbReference type="InterPro" id="IPR019999">
    <property type="entry name" value="Anth_synth_I-like"/>
</dbReference>
<dbReference type="GO" id="GO:0046820">
    <property type="term" value="F:4-amino-4-deoxychorismate synthase activity"/>
    <property type="evidence" value="ECO:0007669"/>
    <property type="project" value="UniProtKB-EC"/>
</dbReference>
<evidence type="ECO:0000259" key="4">
    <source>
        <dbReference type="Pfam" id="PF00425"/>
    </source>
</evidence>
<evidence type="ECO:0000256" key="2">
    <source>
        <dbReference type="ARBA" id="ARBA00022679"/>
    </source>
</evidence>
<comment type="caution">
    <text evidence="6">The sequence shown here is derived from an EMBL/GenBank/DDBJ whole genome shotgun (WGS) entry which is preliminary data.</text>
</comment>
<keyword evidence="2" id="KW-0808">Transferase</keyword>
<proteinExistence type="predicted"/>
<dbReference type="PANTHER" id="PTHR11236:SF50">
    <property type="entry name" value="AMINODEOXYCHORISMATE SYNTHASE COMPONENT 1"/>
    <property type="match status" value="1"/>
</dbReference>
<evidence type="ECO:0000313" key="7">
    <source>
        <dbReference type="Proteomes" id="UP000177876"/>
    </source>
</evidence>
<gene>
    <name evidence="6" type="ORF">A2Y75_04025</name>
</gene>
<feature type="domain" description="Chorismate-utilising enzyme C-terminal" evidence="4">
    <location>
        <begin position="205"/>
        <end position="458"/>
    </location>
</feature>
<name>A0A1F2WHN4_9ACTN</name>